<sequence length="184" mass="20919">MAKRTPGIFYVNSKTTSPHLSEEVFTRWYHDVHIPDILATSGINSASRWKSIKLESVERPFLAFYPCNLEFLHTTEFFDIPTASELLSDPDCTNGSSFGVADFDTRGYERIWKEDDGTKGPREYLITVMFDTSSEDFKKLVQEAAPSDVKPSRAQLYELNFAWPMPGPELKTKPAKYLAMAGLY</sequence>
<evidence type="ECO:0008006" key="3">
    <source>
        <dbReference type="Google" id="ProtNLM"/>
    </source>
</evidence>
<accession>A0A8E2JR17</accession>
<evidence type="ECO:0000313" key="2">
    <source>
        <dbReference type="Proteomes" id="UP000250140"/>
    </source>
</evidence>
<gene>
    <name evidence="1" type="ORF">AOQ84DRAFT_390298</name>
</gene>
<proteinExistence type="predicted"/>
<organism evidence="1 2">
    <name type="scientific">Glonium stellatum</name>
    <dbReference type="NCBI Taxonomy" id="574774"/>
    <lineage>
        <taxon>Eukaryota</taxon>
        <taxon>Fungi</taxon>
        <taxon>Dikarya</taxon>
        <taxon>Ascomycota</taxon>
        <taxon>Pezizomycotina</taxon>
        <taxon>Dothideomycetes</taxon>
        <taxon>Pleosporomycetidae</taxon>
        <taxon>Gloniales</taxon>
        <taxon>Gloniaceae</taxon>
        <taxon>Glonium</taxon>
    </lineage>
</organism>
<protein>
    <recommendedName>
        <fullName evidence="3">EthD domain-containing protein</fullName>
    </recommendedName>
</protein>
<evidence type="ECO:0000313" key="1">
    <source>
        <dbReference type="EMBL" id="OCL06272.1"/>
    </source>
</evidence>
<dbReference type="AlphaFoldDB" id="A0A8E2JR17"/>
<dbReference type="Proteomes" id="UP000250140">
    <property type="component" value="Unassembled WGS sequence"/>
</dbReference>
<keyword evidence="2" id="KW-1185">Reference proteome</keyword>
<reference evidence="1 2" key="1">
    <citation type="journal article" date="2016" name="Nat. Commun.">
        <title>Ectomycorrhizal ecology is imprinted in the genome of the dominant symbiotic fungus Cenococcum geophilum.</title>
        <authorList>
            <consortium name="DOE Joint Genome Institute"/>
            <person name="Peter M."/>
            <person name="Kohler A."/>
            <person name="Ohm R.A."/>
            <person name="Kuo A."/>
            <person name="Krutzmann J."/>
            <person name="Morin E."/>
            <person name="Arend M."/>
            <person name="Barry K.W."/>
            <person name="Binder M."/>
            <person name="Choi C."/>
            <person name="Clum A."/>
            <person name="Copeland A."/>
            <person name="Grisel N."/>
            <person name="Haridas S."/>
            <person name="Kipfer T."/>
            <person name="LaButti K."/>
            <person name="Lindquist E."/>
            <person name="Lipzen A."/>
            <person name="Maire R."/>
            <person name="Meier B."/>
            <person name="Mihaltcheva S."/>
            <person name="Molinier V."/>
            <person name="Murat C."/>
            <person name="Poggeler S."/>
            <person name="Quandt C.A."/>
            <person name="Sperisen C."/>
            <person name="Tritt A."/>
            <person name="Tisserant E."/>
            <person name="Crous P.W."/>
            <person name="Henrissat B."/>
            <person name="Nehls U."/>
            <person name="Egli S."/>
            <person name="Spatafora J.W."/>
            <person name="Grigoriev I.V."/>
            <person name="Martin F.M."/>
        </authorList>
    </citation>
    <scope>NUCLEOTIDE SEQUENCE [LARGE SCALE GENOMIC DNA]</scope>
    <source>
        <strain evidence="1 2">CBS 207.34</strain>
    </source>
</reference>
<dbReference type="EMBL" id="KV750101">
    <property type="protein sequence ID" value="OCL06272.1"/>
    <property type="molecule type" value="Genomic_DNA"/>
</dbReference>
<dbReference type="OrthoDB" id="3860023at2759"/>
<name>A0A8E2JR17_9PEZI</name>